<feature type="compositionally biased region" description="Polar residues" evidence="5">
    <location>
        <begin position="490"/>
        <end position="507"/>
    </location>
</feature>
<evidence type="ECO:0000256" key="3">
    <source>
        <dbReference type="ARBA" id="ARBA00022989"/>
    </source>
</evidence>
<dbReference type="PANTHER" id="PTHR23112">
    <property type="entry name" value="G PROTEIN-COUPLED RECEPTOR 157-RELATED"/>
    <property type="match status" value="1"/>
</dbReference>
<dbReference type="SUPFAM" id="SSF81321">
    <property type="entry name" value="Family A G protein-coupled receptor-like"/>
    <property type="match status" value="1"/>
</dbReference>
<name>A0A9N8E100_9STRA</name>
<evidence type="ECO:0000256" key="2">
    <source>
        <dbReference type="ARBA" id="ARBA00022692"/>
    </source>
</evidence>
<dbReference type="OrthoDB" id="48865at2759"/>
<organism evidence="8 9">
    <name type="scientific">Seminavis robusta</name>
    <dbReference type="NCBI Taxonomy" id="568900"/>
    <lineage>
        <taxon>Eukaryota</taxon>
        <taxon>Sar</taxon>
        <taxon>Stramenopiles</taxon>
        <taxon>Ochrophyta</taxon>
        <taxon>Bacillariophyta</taxon>
        <taxon>Bacillariophyceae</taxon>
        <taxon>Bacillariophycidae</taxon>
        <taxon>Naviculales</taxon>
        <taxon>Naviculaceae</taxon>
        <taxon>Seminavis</taxon>
    </lineage>
</organism>
<reference evidence="8" key="1">
    <citation type="submission" date="2020-06" db="EMBL/GenBank/DDBJ databases">
        <authorList>
            <consortium name="Plant Systems Biology data submission"/>
        </authorList>
    </citation>
    <scope>NUCLEOTIDE SEQUENCE</scope>
    <source>
        <strain evidence="8">D6</strain>
    </source>
</reference>
<proteinExistence type="predicted"/>
<feature type="transmembrane region" description="Helical" evidence="6">
    <location>
        <begin position="295"/>
        <end position="319"/>
    </location>
</feature>
<feature type="transmembrane region" description="Helical" evidence="6">
    <location>
        <begin position="263"/>
        <end position="283"/>
    </location>
</feature>
<comment type="subcellular location">
    <subcellularLocation>
        <location evidence="1">Membrane</location>
        <topology evidence="1">Multi-pass membrane protein</topology>
    </subcellularLocation>
</comment>
<sequence length="507" mass="55583">MSLEADSGLPSEDISSLTDAQEKALYIIVIVSSLLSLWGSSNIIYMVLSSRKRSPYRRILLGLSCCDLVSSVALALQGFLLPSETSQRVWAFGNDASCSALGFFQQFAFSNTWYNGSLSLYFLLTVRFGVKEQQLARRVEPFMHILSIGYPLVTATIGAAMGVYNEFLIGMGCWVYDYPHGCGCNPGEDAVCCESIVIGWGFAGIPTLIISIVILTSNIMVYLHVRHTIRRSRAYLHSSVGASAGNQLNQQQSKRIKAVATQAFLYVVSFFLCFLPSVLLRSFEMRHFHAEDEDTLYPLLVVVSITLPLQGFLNVLIYARPSYLLARKDFPDQSRFWAFRRALHGDKVQPRNDVSHWHASISNVVSRSMGSTIKNTEVDQRRSRLIAEPQESKQSTLEASGDSAKPDSSAQFRQKGDLSGEEKQASGKMSPSFTTGDAGCATFPGGSAIETSNEYGGDEGEAVNGTSDIRENGLDVNDTSSPAAGEDTAARQSYDGSTTDSTWKNEK</sequence>
<feature type="compositionally biased region" description="Basic and acidic residues" evidence="5">
    <location>
        <begin position="414"/>
        <end position="425"/>
    </location>
</feature>
<dbReference type="PANTHER" id="PTHR23112:SF0">
    <property type="entry name" value="TRANSMEMBRANE PROTEIN 116"/>
    <property type="match status" value="1"/>
</dbReference>
<protein>
    <recommendedName>
        <fullName evidence="7">G-protein coupled receptors family 1 profile domain-containing protein</fullName>
    </recommendedName>
</protein>
<feature type="transmembrane region" description="Helical" evidence="6">
    <location>
        <begin position="112"/>
        <end position="130"/>
    </location>
</feature>
<keyword evidence="3 6" id="KW-1133">Transmembrane helix</keyword>
<keyword evidence="2 6" id="KW-0812">Transmembrane</keyword>
<accession>A0A9N8E100</accession>
<dbReference type="Gene3D" id="1.20.1070.10">
    <property type="entry name" value="Rhodopsin 7-helix transmembrane proteins"/>
    <property type="match status" value="1"/>
</dbReference>
<dbReference type="GO" id="GO:0005886">
    <property type="term" value="C:plasma membrane"/>
    <property type="evidence" value="ECO:0007669"/>
    <property type="project" value="TreeGrafter"/>
</dbReference>
<feature type="transmembrane region" description="Helical" evidence="6">
    <location>
        <begin position="24"/>
        <end position="48"/>
    </location>
</feature>
<evidence type="ECO:0000256" key="5">
    <source>
        <dbReference type="SAM" id="MobiDB-lite"/>
    </source>
</evidence>
<evidence type="ECO:0000313" key="8">
    <source>
        <dbReference type="EMBL" id="CAB9509674.1"/>
    </source>
</evidence>
<feature type="region of interest" description="Disordered" evidence="5">
    <location>
        <begin position="372"/>
        <end position="507"/>
    </location>
</feature>
<evidence type="ECO:0000259" key="7">
    <source>
        <dbReference type="PROSITE" id="PS50262"/>
    </source>
</evidence>
<feature type="transmembrane region" description="Helical" evidence="6">
    <location>
        <begin position="142"/>
        <end position="164"/>
    </location>
</feature>
<dbReference type="EMBL" id="CAICTM010000399">
    <property type="protein sequence ID" value="CAB9509674.1"/>
    <property type="molecule type" value="Genomic_DNA"/>
</dbReference>
<comment type="caution">
    <text evidence="8">The sequence shown here is derived from an EMBL/GenBank/DDBJ whole genome shotgun (WGS) entry which is preliminary data.</text>
</comment>
<gene>
    <name evidence="8" type="ORF">SEMRO_400_G135040.1</name>
</gene>
<evidence type="ECO:0000256" key="1">
    <source>
        <dbReference type="ARBA" id="ARBA00004141"/>
    </source>
</evidence>
<evidence type="ECO:0000313" key="9">
    <source>
        <dbReference type="Proteomes" id="UP001153069"/>
    </source>
</evidence>
<evidence type="ECO:0000256" key="6">
    <source>
        <dbReference type="SAM" id="Phobius"/>
    </source>
</evidence>
<feature type="domain" description="G-protein coupled receptors family 1 profile" evidence="7">
    <location>
        <begin position="39"/>
        <end position="318"/>
    </location>
</feature>
<dbReference type="AlphaFoldDB" id="A0A9N8E100"/>
<dbReference type="Proteomes" id="UP001153069">
    <property type="component" value="Unassembled WGS sequence"/>
</dbReference>
<dbReference type="InterPro" id="IPR017452">
    <property type="entry name" value="GPCR_Rhodpsn_7TM"/>
</dbReference>
<dbReference type="PROSITE" id="PS50262">
    <property type="entry name" value="G_PROTEIN_RECEP_F1_2"/>
    <property type="match status" value="1"/>
</dbReference>
<evidence type="ECO:0000256" key="4">
    <source>
        <dbReference type="ARBA" id="ARBA00023136"/>
    </source>
</evidence>
<dbReference type="GO" id="GO:0004930">
    <property type="term" value="F:G protein-coupled receptor activity"/>
    <property type="evidence" value="ECO:0007669"/>
    <property type="project" value="TreeGrafter"/>
</dbReference>
<dbReference type="CDD" id="cd00637">
    <property type="entry name" value="7tm_classA_rhodopsin-like"/>
    <property type="match status" value="1"/>
</dbReference>
<feature type="transmembrane region" description="Helical" evidence="6">
    <location>
        <begin position="60"/>
        <end position="80"/>
    </location>
</feature>
<keyword evidence="9" id="KW-1185">Reference proteome</keyword>
<keyword evidence="4 6" id="KW-0472">Membrane</keyword>
<feature type="transmembrane region" description="Helical" evidence="6">
    <location>
        <begin position="197"/>
        <end position="223"/>
    </location>
</feature>
<dbReference type="GO" id="GO:0007189">
    <property type="term" value="P:adenylate cyclase-activating G protein-coupled receptor signaling pathway"/>
    <property type="evidence" value="ECO:0007669"/>
    <property type="project" value="TreeGrafter"/>
</dbReference>